<dbReference type="EMBL" id="MGGZ01000039">
    <property type="protein sequence ID" value="OGM56097.1"/>
    <property type="molecule type" value="Genomic_DNA"/>
</dbReference>
<protein>
    <submittedName>
        <fullName evidence="1">Uncharacterized protein</fullName>
    </submittedName>
</protein>
<dbReference type="AlphaFoldDB" id="A0A1F8AWJ0"/>
<name>A0A1F8AWJ0_9BACT</name>
<proteinExistence type="predicted"/>
<organism evidence="1 2">
    <name type="scientific">Candidatus Woesebacteria bacterium RIFCSPHIGHO2_12_FULL_46_16</name>
    <dbReference type="NCBI Taxonomy" id="1802513"/>
    <lineage>
        <taxon>Bacteria</taxon>
        <taxon>Candidatus Woeseibacteriota</taxon>
    </lineage>
</organism>
<evidence type="ECO:0000313" key="1">
    <source>
        <dbReference type="EMBL" id="OGM56097.1"/>
    </source>
</evidence>
<reference evidence="1 2" key="1">
    <citation type="journal article" date="2016" name="Nat. Commun.">
        <title>Thousands of microbial genomes shed light on interconnected biogeochemical processes in an aquifer system.</title>
        <authorList>
            <person name="Anantharaman K."/>
            <person name="Brown C.T."/>
            <person name="Hug L.A."/>
            <person name="Sharon I."/>
            <person name="Castelle C.J."/>
            <person name="Probst A.J."/>
            <person name="Thomas B.C."/>
            <person name="Singh A."/>
            <person name="Wilkins M.J."/>
            <person name="Karaoz U."/>
            <person name="Brodie E.L."/>
            <person name="Williams K.H."/>
            <person name="Hubbard S.S."/>
            <person name="Banfield J.F."/>
        </authorList>
    </citation>
    <scope>NUCLEOTIDE SEQUENCE [LARGE SCALE GENOMIC DNA]</scope>
</reference>
<evidence type="ECO:0000313" key="2">
    <source>
        <dbReference type="Proteomes" id="UP000178313"/>
    </source>
</evidence>
<dbReference type="Proteomes" id="UP000178313">
    <property type="component" value="Unassembled WGS sequence"/>
</dbReference>
<dbReference type="STRING" id="1802513.A3E46_01405"/>
<sequence length="183" mass="21536">MTEKTERRPIEEQVSTFENWIGKLTETGIVEEINPQLVREVFEDLGANFEISEEDRKSLERFENLLRRPGMDAVWGKDRVREYRIWLRHYLKDYETRTGKPLPVLEGTTSKTSGGLKFFTDLTVFASGLMSFEKYQEITERRAAKGRLWQARKADEPIIPSKYSSFPPEFPQVAWGKIKSWRR</sequence>
<comment type="caution">
    <text evidence="1">The sequence shown here is derived from an EMBL/GenBank/DDBJ whole genome shotgun (WGS) entry which is preliminary data.</text>
</comment>
<gene>
    <name evidence="1" type="ORF">A3E46_01405</name>
</gene>
<accession>A0A1F8AWJ0</accession>